<dbReference type="PROSITE" id="PS50995">
    <property type="entry name" value="HTH_MARR_2"/>
    <property type="match status" value="1"/>
</dbReference>
<dbReference type="InterPro" id="IPR036390">
    <property type="entry name" value="WH_DNA-bd_sf"/>
</dbReference>
<keyword evidence="2" id="KW-0238">DNA-binding</keyword>
<evidence type="ECO:0000313" key="6">
    <source>
        <dbReference type="Proteomes" id="UP001597371"/>
    </source>
</evidence>
<organism evidence="5 6">
    <name type="scientific">Aureimonas populi</name>
    <dbReference type="NCBI Taxonomy" id="1701758"/>
    <lineage>
        <taxon>Bacteria</taxon>
        <taxon>Pseudomonadati</taxon>
        <taxon>Pseudomonadota</taxon>
        <taxon>Alphaproteobacteria</taxon>
        <taxon>Hyphomicrobiales</taxon>
        <taxon>Aurantimonadaceae</taxon>
        <taxon>Aureimonas</taxon>
    </lineage>
</organism>
<reference evidence="6" key="1">
    <citation type="journal article" date="2019" name="Int. J. Syst. Evol. Microbiol.">
        <title>The Global Catalogue of Microorganisms (GCM) 10K type strain sequencing project: providing services to taxonomists for standard genome sequencing and annotation.</title>
        <authorList>
            <consortium name="The Broad Institute Genomics Platform"/>
            <consortium name="The Broad Institute Genome Sequencing Center for Infectious Disease"/>
            <person name="Wu L."/>
            <person name="Ma J."/>
        </authorList>
    </citation>
    <scope>NUCLEOTIDE SEQUENCE [LARGE SCALE GENOMIC DNA]</scope>
    <source>
        <strain evidence="6">ZS-35-S2</strain>
    </source>
</reference>
<proteinExistence type="predicted"/>
<protein>
    <submittedName>
        <fullName evidence="5">MarR family winged helix-turn-helix transcriptional regulator</fullName>
    </submittedName>
</protein>
<keyword evidence="1" id="KW-0805">Transcription regulation</keyword>
<accession>A0ABW5CLS3</accession>
<dbReference type="InterPro" id="IPR000835">
    <property type="entry name" value="HTH_MarR-typ"/>
</dbReference>
<gene>
    <name evidence="5" type="ORF">ACFSKQ_06860</name>
</gene>
<feature type="domain" description="HTH marR-type" evidence="4">
    <location>
        <begin position="1"/>
        <end position="138"/>
    </location>
</feature>
<evidence type="ECO:0000256" key="2">
    <source>
        <dbReference type="ARBA" id="ARBA00023125"/>
    </source>
</evidence>
<dbReference type="PANTHER" id="PTHR33164">
    <property type="entry name" value="TRANSCRIPTIONAL REGULATOR, MARR FAMILY"/>
    <property type="match status" value="1"/>
</dbReference>
<dbReference type="SUPFAM" id="SSF46785">
    <property type="entry name" value="Winged helix' DNA-binding domain"/>
    <property type="match status" value="1"/>
</dbReference>
<dbReference type="PANTHER" id="PTHR33164:SF43">
    <property type="entry name" value="HTH-TYPE TRANSCRIPTIONAL REPRESSOR YETL"/>
    <property type="match status" value="1"/>
</dbReference>
<name>A0ABW5CLS3_9HYPH</name>
<sequence>MKTSNHGAVGAWAKRCYFAGRAMMETTLRPYGLGATQWYVLYQLAHDGPTMQRDLLRTLEVERATLSAIIGALVRKGLVEQIPDRVDQRQKLLRMTPAGASLWQELPDLATLIHDAAFAGIDNADIATAVRVLRVATERLNKHSEKETKE</sequence>
<evidence type="ECO:0000256" key="1">
    <source>
        <dbReference type="ARBA" id="ARBA00023015"/>
    </source>
</evidence>
<dbReference type="PROSITE" id="PS01117">
    <property type="entry name" value="HTH_MARR_1"/>
    <property type="match status" value="1"/>
</dbReference>
<dbReference type="Pfam" id="PF12802">
    <property type="entry name" value="MarR_2"/>
    <property type="match status" value="1"/>
</dbReference>
<keyword evidence="6" id="KW-1185">Reference proteome</keyword>
<dbReference type="InterPro" id="IPR023187">
    <property type="entry name" value="Tscrpt_reg_MarR-type_CS"/>
</dbReference>
<evidence type="ECO:0000313" key="5">
    <source>
        <dbReference type="EMBL" id="MFD2237186.1"/>
    </source>
</evidence>
<dbReference type="InterPro" id="IPR039422">
    <property type="entry name" value="MarR/SlyA-like"/>
</dbReference>
<comment type="caution">
    <text evidence="5">The sequence shown here is derived from an EMBL/GenBank/DDBJ whole genome shotgun (WGS) entry which is preliminary data.</text>
</comment>
<dbReference type="EMBL" id="JBHUIJ010000006">
    <property type="protein sequence ID" value="MFD2237186.1"/>
    <property type="molecule type" value="Genomic_DNA"/>
</dbReference>
<keyword evidence="3" id="KW-0804">Transcription</keyword>
<dbReference type="Proteomes" id="UP001597371">
    <property type="component" value="Unassembled WGS sequence"/>
</dbReference>
<dbReference type="SMART" id="SM00347">
    <property type="entry name" value="HTH_MARR"/>
    <property type="match status" value="1"/>
</dbReference>
<dbReference type="Gene3D" id="1.10.10.10">
    <property type="entry name" value="Winged helix-like DNA-binding domain superfamily/Winged helix DNA-binding domain"/>
    <property type="match status" value="1"/>
</dbReference>
<dbReference type="RefSeq" id="WP_245195522.1">
    <property type="nucleotide sequence ID" value="NZ_CP072611.1"/>
</dbReference>
<dbReference type="InterPro" id="IPR036388">
    <property type="entry name" value="WH-like_DNA-bd_sf"/>
</dbReference>
<evidence type="ECO:0000256" key="3">
    <source>
        <dbReference type="ARBA" id="ARBA00023163"/>
    </source>
</evidence>
<evidence type="ECO:0000259" key="4">
    <source>
        <dbReference type="PROSITE" id="PS50995"/>
    </source>
</evidence>